<evidence type="ECO:0000313" key="1">
    <source>
        <dbReference type="EMBL" id="TYO98920.1"/>
    </source>
</evidence>
<dbReference type="AlphaFoldDB" id="A0A5D3WMV7"/>
<reference evidence="1 2" key="1">
    <citation type="submission" date="2019-07" db="EMBL/GenBank/DDBJ databases">
        <title>Genomic Encyclopedia of Type Strains, Phase IV (KMG-IV): sequencing the most valuable type-strain genomes for metagenomic binning, comparative biology and taxonomic classification.</title>
        <authorList>
            <person name="Goeker M."/>
        </authorList>
    </citation>
    <scope>NUCLEOTIDE SEQUENCE [LARGE SCALE GENOMIC DNA]</scope>
    <source>
        <strain evidence="1 2">SS015</strain>
    </source>
</reference>
<comment type="caution">
    <text evidence="1">The sequence shown here is derived from an EMBL/GenBank/DDBJ whole genome shotgun (WGS) entry which is preliminary data.</text>
</comment>
<dbReference type="Proteomes" id="UP000324159">
    <property type="component" value="Unassembled WGS sequence"/>
</dbReference>
<sequence>MFRVIWYGLVCDDRPVMTLGLREGPETVRRLRPGEPLIFRLSGTGGEPCPVVELVGEMSEMRDWFGRTLLRMRLMHALVGGRRLNDGQLHEFCCLGGWRRWLEAGSG</sequence>
<name>A0A5D3WMV7_9BACT</name>
<keyword evidence="2" id="KW-1185">Reference proteome</keyword>
<accession>A0A5D3WMV7</accession>
<dbReference type="OrthoDB" id="9825236at2"/>
<evidence type="ECO:0000313" key="2">
    <source>
        <dbReference type="Proteomes" id="UP000324159"/>
    </source>
</evidence>
<dbReference type="RefSeq" id="WP_148895388.1">
    <property type="nucleotide sequence ID" value="NZ_VNIB01000004.1"/>
</dbReference>
<proteinExistence type="predicted"/>
<organism evidence="1 2">
    <name type="scientific">Geothermobacter ehrlichii</name>
    <dbReference type="NCBI Taxonomy" id="213224"/>
    <lineage>
        <taxon>Bacteria</taxon>
        <taxon>Pseudomonadati</taxon>
        <taxon>Thermodesulfobacteriota</taxon>
        <taxon>Desulfuromonadia</taxon>
        <taxon>Desulfuromonadales</taxon>
        <taxon>Geothermobacteraceae</taxon>
        <taxon>Geothermobacter</taxon>
    </lineage>
</organism>
<dbReference type="EMBL" id="VNIB01000004">
    <property type="protein sequence ID" value="TYO98920.1"/>
    <property type="molecule type" value="Genomic_DNA"/>
</dbReference>
<gene>
    <name evidence="1" type="ORF">EDC39_10444</name>
</gene>
<protein>
    <submittedName>
        <fullName evidence="1">Uncharacterized protein</fullName>
    </submittedName>
</protein>